<comment type="caution">
    <text evidence="1">The sequence shown here is derived from an EMBL/GenBank/DDBJ whole genome shotgun (WGS) entry which is preliminary data.</text>
</comment>
<accession>G9YHD7</accession>
<dbReference type="AlphaFoldDB" id="G9YHD7"/>
<evidence type="ECO:0000313" key="2">
    <source>
        <dbReference type="Proteomes" id="UP000005481"/>
    </source>
</evidence>
<organism evidence="1 2">
    <name type="scientific">Anaeroglobus geminatus F0357</name>
    <dbReference type="NCBI Taxonomy" id="861450"/>
    <lineage>
        <taxon>Bacteria</taxon>
        <taxon>Bacillati</taxon>
        <taxon>Bacillota</taxon>
        <taxon>Negativicutes</taxon>
        <taxon>Veillonellales</taxon>
        <taxon>Veillonellaceae</taxon>
        <taxon>Anaeroglobus</taxon>
    </lineage>
</organism>
<dbReference type="HOGENOM" id="CLU_3039826_0_0_9"/>
<protein>
    <submittedName>
        <fullName evidence="1">Uncharacterized protein</fullName>
    </submittedName>
</protein>
<gene>
    <name evidence="1" type="ORF">HMPREF0080_01064</name>
</gene>
<proteinExistence type="predicted"/>
<dbReference type="STRING" id="861450.HMPREF0080_01064"/>
<sequence>MLSSNGIYYDSFYKSISVCRCHEKHNFFRQYKACLRVTLTRPPKETNILIGVLP</sequence>
<dbReference type="EMBL" id="AGCJ01000040">
    <property type="protein sequence ID" value="EHM41044.1"/>
    <property type="molecule type" value="Genomic_DNA"/>
</dbReference>
<dbReference type="Proteomes" id="UP000005481">
    <property type="component" value="Unassembled WGS sequence"/>
</dbReference>
<name>G9YHD7_9FIRM</name>
<evidence type="ECO:0000313" key="1">
    <source>
        <dbReference type="EMBL" id="EHM41044.1"/>
    </source>
</evidence>
<reference evidence="1 2" key="1">
    <citation type="submission" date="2011-08" db="EMBL/GenBank/DDBJ databases">
        <authorList>
            <person name="Weinstock G."/>
            <person name="Sodergren E."/>
            <person name="Clifton S."/>
            <person name="Fulton L."/>
            <person name="Fulton B."/>
            <person name="Courtney L."/>
            <person name="Fronick C."/>
            <person name="Harrison M."/>
            <person name="Strong C."/>
            <person name="Farmer C."/>
            <person name="Delahaunty K."/>
            <person name="Markovic C."/>
            <person name="Hall O."/>
            <person name="Minx P."/>
            <person name="Tomlinson C."/>
            <person name="Mitreva M."/>
            <person name="Hou S."/>
            <person name="Chen J."/>
            <person name="Wollam A."/>
            <person name="Pepin K.H."/>
            <person name="Johnson M."/>
            <person name="Bhonagiri V."/>
            <person name="Zhang X."/>
            <person name="Suruliraj S."/>
            <person name="Warren W."/>
            <person name="Chinwalla A."/>
            <person name="Mardis E.R."/>
            <person name="Wilson R.K."/>
        </authorList>
    </citation>
    <scope>NUCLEOTIDE SEQUENCE [LARGE SCALE GENOMIC DNA]</scope>
    <source>
        <strain evidence="1 2">F0357</strain>
    </source>
</reference>
<keyword evidence="2" id="KW-1185">Reference proteome</keyword>